<dbReference type="RefSeq" id="WP_076617046.1">
    <property type="nucleotide sequence ID" value="NZ_CP019323.1"/>
</dbReference>
<reference evidence="4" key="1">
    <citation type="submission" date="2016-12" db="EMBL/GenBank/DDBJ databases">
        <authorList>
            <person name="Jung M.Y."/>
            <person name="Lee S.H."/>
        </authorList>
    </citation>
    <scope>NUCLEOTIDE SEQUENCE [LARGE SCALE GENOMIC DNA]</scope>
    <source>
        <strain evidence="4">WiKim39</strain>
    </source>
</reference>
<evidence type="ECO:0000256" key="1">
    <source>
        <dbReference type="SAM" id="MobiDB-lite"/>
    </source>
</evidence>
<dbReference type="EMBL" id="CP019323">
    <property type="protein sequence ID" value="APX72883.1"/>
    <property type="molecule type" value="Genomic_DNA"/>
</dbReference>
<dbReference type="NCBIfam" id="TIGR02220">
    <property type="entry name" value="phg_TIGR02220"/>
    <property type="match status" value="1"/>
</dbReference>
<protein>
    <recommendedName>
        <fullName evidence="2">Phage conserved hypothetical protein C-terminal domain-containing protein</fullName>
    </recommendedName>
</protein>
<evidence type="ECO:0000259" key="2">
    <source>
        <dbReference type="Pfam" id="PF09524"/>
    </source>
</evidence>
<organism evidence="3 4">
    <name type="scientific">Companilactobacillus allii</name>
    <dbReference type="NCBI Taxonomy" id="1847728"/>
    <lineage>
        <taxon>Bacteria</taxon>
        <taxon>Bacillati</taxon>
        <taxon>Bacillota</taxon>
        <taxon>Bacilli</taxon>
        <taxon>Lactobacillales</taxon>
        <taxon>Lactobacillaceae</taxon>
        <taxon>Companilactobacillus</taxon>
    </lineage>
</organism>
<dbReference type="Pfam" id="PF09524">
    <property type="entry name" value="Phg_2220_C"/>
    <property type="match status" value="1"/>
</dbReference>
<dbReference type="InterPro" id="IPR011741">
    <property type="entry name" value="Phg_2220_C"/>
</dbReference>
<proteinExistence type="predicted"/>
<dbReference type="Gene3D" id="1.10.10.10">
    <property type="entry name" value="Winged helix-like DNA-binding domain superfamily/Winged helix DNA-binding domain"/>
    <property type="match status" value="1"/>
</dbReference>
<dbReference type="Pfam" id="PF13730">
    <property type="entry name" value="HTH_36"/>
    <property type="match status" value="1"/>
</dbReference>
<dbReference type="KEGG" id="lalw:BTM29_10110"/>
<sequence>MSEEISRDFKGIWIPKEIWLDKELTKSQMLLYVEIDSLSSNEKGCFASNNYLSKFLRVSPSRISQLVSELEKKNYITVKLFYSKDNPKLVARREITPVNILNRVVNILIPPTKKIKGGYLENCEEREPSSDNQKHIKDNVELPRPSPPDSIPFKKIIEYLNSKAEKHYRLAETNKLKITERWNEGYRLEDFKKVIDNKCLVWKDDSKMNEYLRPYTLFGKKFDDYLNSKPIDESSNRKVKRIEQADDWSKVKPTMTNEEYLKKHAELMQQLKIRRSKELNHE</sequence>
<dbReference type="Proteomes" id="UP000187499">
    <property type="component" value="Chromosome"/>
</dbReference>
<dbReference type="InterPro" id="IPR036388">
    <property type="entry name" value="WH-like_DNA-bd_sf"/>
</dbReference>
<keyword evidence="4" id="KW-1185">Reference proteome</keyword>
<dbReference type="STRING" id="1847728.BTM29_10110"/>
<accession>A0A1P8Q4U8</accession>
<evidence type="ECO:0000313" key="4">
    <source>
        <dbReference type="Proteomes" id="UP000187499"/>
    </source>
</evidence>
<feature type="compositionally biased region" description="Basic and acidic residues" evidence="1">
    <location>
        <begin position="124"/>
        <end position="141"/>
    </location>
</feature>
<feature type="region of interest" description="Disordered" evidence="1">
    <location>
        <begin position="124"/>
        <end position="145"/>
    </location>
</feature>
<evidence type="ECO:0000313" key="3">
    <source>
        <dbReference type="EMBL" id="APX72883.1"/>
    </source>
</evidence>
<feature type="domain" description="Phage conserved hypothetical protein C-terminal" evidence="2">
    <location>
        <begin position="156"/>
        <end position="227"/>
    </location>
</feature>
<gene>
    <name evidence="3" type="ORF">BTM29_10110</name>
</gene>
<name>A0A1P8Q4U8_9LACO</name>
<dbReference type="AlphaFoldDB" id="A0A1P8Q4U8"/>